<dbReference type="OrthoDB" id="239262at2759"/>
<dbReference type="InterPro" id="IPR036314">
    <property type="entry name" value="SOD_C_sf"/>
</dbReference>
<evidence type="ECO:0000256" key="10">
    <source>
        <dbReference type="SAM" id="SignalP"/>
    </source>
</evidence>
<evidence type="ECO:0000256" key="9">
    <source>
        <dbReference type="ARBA" id="ARBA00029867"/>
    </source>
</evidence>
<keyword evidence="10" id="KW-0732">Signal</keyword>
<dbReference type="PANTHER" id="PTHR42769">
    <property type="entry name" value="SUPEROXIDE DISMUTASE"/>
    <property type="match status" value="1"/>
</dbReference>
<evidence type="ECO:0000256" key="7">
    <source>
        <dbReference type="ARBA" id="ARBA00023002"/>
    </source>
</evidence>
<evidence type="ECO:0000313" key="13">
    <source>
        <dbReference type="EMBL" id="PHJ21809.1"/>
    </source>
</evidence>
<dbReference type="SUPFAM" id="SSF54719">
    <property type="entry name" value="Fe,Mn superoxide dismutase (SOD), C-terminal domain"/>
    <property type="match status" value="1"/>
</dbReference>
<feature type="domain" description="Manganese/iron superoxide dismutase C-terminal" evidence="12">
    <location>
        <begin position="172"/>
        <end position="273"/>
    </location>
</feature>
<dbReference type="Proteomes" id="UP000221165">
    <property type="component" value="Unassembled WGS sequence"/>
</dbReference>
<evidence type="ECO:0000256" key="2">
    <source>
        <dbReference type="ARBA" id="ARBA00008714"/>
    </source>
</evidence>
<dbReference type="PANTHER" id="PTHR42769:SF3">
    <property type="entry name" value="SUPEROXIDE DISMUTASE [FE] 2, CHLOROPLASTIC"/>
    <property type="match status" value="1"/>
</dbReference>
<feature type="signal peptide" evidence="10">
    <location>
        <begin position="1"/>
        <end position="18"/>
    </location>
</feature>
<dbReference type="Pfam" id="PF02777">
    <property type="entry name" value="Sod_Fe_C"/>
    <property type="match status" value="1"/>
</dbReference>
<proteinExistence type="inferred from homology"/>
<dbReference type="SUPFAM" id="SSF46609">
    <property type="entry name" value="Fe,Mn superoxide dismutase (SOD), N-terminal domain"/>
    <property type="match status" value="1"/>
</dbReference>
<dbReference type="InterPro" id="IPR019831">
    <property type="entry name" value="Mn/Fe_SOD_N"/>
</dbReference>
<dbReference type="Pfam" id="PF00081">
    <property type="entry name" value="Sod_Fe_N"/>
    <property type="match status" value="1"/>
</dbReference>
<comment type="cofactor">
    <cofactor evidence="1">
        <name>Fe cation</name>
        <dbReference type="ChEBI" id="CHEBI:24875"/>
    </cofactor>
</comment>
<dbReference type="VEuPathDB" id="ToxoDB:CSUI_004346"/>
<sequence>MSVKAFLMPALRLSALVAAPMSFAFEAAAVSSQPHGHQTSLVASSGQNARCPASGVWTGQHPRPHSCLGHHRSFGSTKAAAFTLPQLPYPYDALSPYISAATLKVHHGKHHAAYISKLNGFIEGTSLASQTLEEIVKSSSGSIFNNAAQAWNHEFYFNSMKPASAGGGGQPVGRLREEIERTFGSFERFKDEFSKAAAGHFGSGWAWLVWDRQHRKAAVEQTHDAGSPLTNPNIVPLLCCDVWEHAYYLDRMNDRPAYIDGWWHVVNWEFADANLRKALE</sequence>
<evidence type="ECO:0000259" key="11">
    <source>
        <dbReference type="Pfam" id="PF00081"/>
    </source>
</evidence>
<comment type="similarity">
    <text evidence="2">Belongs to the iron/manganese superoxide dismutase family.</text>
</comment>
<organism evidence="13 14">
    <name type="scientific">Cystoisospora suis</name>
    <dbReference type="NCBI Taxonomy" id="483139"/>
    <lineage>
        <taxon>Eukaryota</taxon>
        <taxon>Sar</taxon>
        <taxon>Alveolata</taxon>
        <taxon>Apicomplexa</taxon>
        <taxon>Conoidasida</taxon>
        <taxon>Coccidia</taxon>
        <taxon>Eucoccidiorida</taxon>
        <taxon>Eimeriorina</taxon>
        <taxon>Sarcocystidae</taxon>
        <taxon>Cystoisospora</taxon>
    </lineage>
</organism>
<dbReference type="FunFam" id="1.10.287.990:FF:000002">
    <property type="entry name" value="Superoxide dismutase"/>
    <property type="match status" value="1"/>
</dbReference>
<evidence type="ECO:0000256" key="5">
    <source>
        <dbReference type="ARBA" id="ARBA00014767"/>
    </source>
</evidence>
<dbReference type="InterPro" id="IPR019833">
    <property type="entry name" value="Mn/Fe_SOD_BS"/>
</dbReference>
<keyword evidence="7" id="KW-0560">Oxidoreductase</keyword>
<dbReference type="EC" id="1.15.1.1" evidence="4"/>
<keyword evidence="8" id="KW-0408">Iron</keyword>
<dbReference type="GeneID" id="94427749"/>
<dbReference type="InterPro" id="IPR036324">
    <property type="entry name" value="Mn/Fe_SOD_N_sf"/>
</dbReference>
<comment type="caution">
    <text evidence="13">The sequence shown here is derived from an EMBL/GenBank/DDBJ whole genome shotgun (WGS) entry which is preliminary data.</text>
</comment>
<dbReference type="EMBL" id="MIGC01002016">
    <property type="protein sequence ID" value="PHJ21809.1"/>
    <property type="molecule type" value="Genomic_DNA"/>
</dbReference>
<dbReference type="PRINTS" id="PR01703">
    <property type="entry name" value="MNSODISMTASE"/>
</dbReference>
<dbReference type="InterPro" id="IPR001189">
    <property type="entry name" value="Mn/Fe_SOD"/>
</dbReference>
<evidence type="ECO:0000256" key="8">
    <source>
        <dbReference type="ARBA" id="ARBA00023004"/>
    </source>
</evidence>
<reference evidence="13 14" key="1">
    <citation type="journal article" date="2017" name="Int. J. Parasitol.">
        <title>The genome of the protozoan parasite Cystoisospora suis and a reverse vaccinology approach to identify vaccine candidates.</title>
        <authorList>
            <person name="Palmieri N."/>
            <person name="Shrestha A."/>
            <person name="Ruttkowski B."/>
            <person name="Beck T."/>
            <person name="Vogl C."/>
            <person name="Tomley F."/>
            <person name="Blake D.P."/>
            <person name="Joachim A."/>
        </authorList>
    </citation>
    <scope>NUCLEOTIDE SEQUENCE [LARGE SCALE GENOMIC DNA]</scope>
    <source>
        <strain evidence="13 14">Wien I</strain>
    </source>
</reference>
<dbReference type="GO" id="GO:0046872">
    <property type="term" value="F:metal ion binding"/>
    <property type="evidence" value="ECO:0007669"/>
    <property type="project" value="UniProtKB-KW"/>
</dbReference>
<dbReference type="RefSeq" id="XP_067923489.1">
    <property type="nucleotide sequence ID" value="XM_068064538.1"/>
</dbReference>
<feature type="domain" description="Manganese/iron superoxide dismutase N-terminal" evidence="11">
    <location>
        <begin position="82"/>
        <end position="161"/>
    </location>
</feature>
<name>A0A2C6KZ31_9APIC</name>
<evidence type="ECO:0000256" key="1">
    <source>
        <dbReference type="ARBA" id="ARBA00001962"/>
    </source>
</evidence>
<comment type="subunit">
    <text evidence="3">Homodimer.</text>
</comment>
<keyword evidence="6" id="KW-0479">Metal-binding</keyword>
<dbReference type="PROSITE" id="PS00088">
    <property type="entry name" value="SOD_MN"/>
    <property type="match status" value="1"/>
</dbReference>
<dbReference type="InterPro" id="IPR019832">
    <property type="entry name" value="Mn/Fe_SOD_C"/>
</dbReference>
<evidence type="ECO:0000256" key="4">
    <source>
        <dbReference type="ARBA" id="ARBA00012682"/>
    </source>
</evidence>
<dbReference type="AlphaFoldDB" id="A0A2C6KZ31"/>
<keyword evidence="14" id="KW-1185">Reference proteome</keyword>
<evidence type="ECO:0000256" key="3">
    <source>
        <dbReference type="ARBA" id="ARBA00011738"/>
    </source>
</evidence>
<dbReference type="FunFam" id="3.55.40.20:FF:000004">
    <property type="entry name" value="Superoxide dismutase [Fe]"/>
    <property type="match status" value="1"/>
</dbReference>
<feature type="chain" id="PRO_5012654617" description="Superoxide dismutase [Fe]" evidence="10">
    <location>
        <begin position="19"/>
        <end position="280"/>
    </location>
</feature>
<evidence type="ECO:0000259" key="12">
    <source>
        <dbReference type="Pfam" id="PF02777"/>
    </source>
</evidence>
<evidence type="ECO:0000313" key="14">
    <source>
        <dbReference type="Proteomes" id="UP000221165"/>
    </source>
</evidence>
<gene>
    <name evidence="13" type="ORF">CSUI_004346</name>
</gene>
<accession>A0A2C6KZ31</accession>
<protein>
    <recommendedName>
        <fullName evidence="5">Superoxide dismutase [Fe]</fullName>
        <ecNumber evidence="4">1.15.1.1</ecNumber>
    </recommendedName>
    <alternativeName>
        <fullName evidence="9">FeSOD</fullName>
    </alternativeName>
</protein>
<dbReference type="Gene3D" id="1.10.287.990">
    <property type="entry name" value="Fe,Mn superoxide dismutase (SOD) domain"/>
    <property type="match status" value="1"/>
</dbReference>
<dbReference type="GO" id="GO:0004784">
    <property type="term" value="F:superoxide dismutase activity"/>
    <property type="evidence" value="ECO:0007669"/>
    <property type="project" value="UniProtKB-EC"/>
</dbReference>
<evidence type="ECO:0000256" key="6">
    <source>
        <dbReference type="ARBA" id="ARBA00022723"/>
    </source>
</evidence>
<dbReference type="Gene3D" id="3.55.40.20">
    <property type="entry name" value="Iron/manganese superoxide dismutase, C-terminal domain"/>
    <property type="match status" value="1"/>
</dbReference>